<comment type="caution">
    <text evidence="4">The sequence shown here is derived from an EMBL/GenBank/DDBJ whole genome shotgun (WGS) entry which is preliminary data.</text>
</comment>
<evidence type="ECO:0000256" key="2">
    <source>
        <dbReference type="SAM" id="Phobius"/>
    </source>
</evidence>
<feature type="transmembrane region" description="Helical" evidence="2">
    <location>
        <begin position="104"/>
        <end position="122"/>
    </location>
</feature>
<organism evidence="4 7">
    <name type="scientific">Phytophthora fragariae</name>
    <dbReference type="NCBI Taxonomy" id="53985"/>
    <lineage>
        <taxon>Eukaryota</taxon>
        <taxon>Sar</taxon>
        <taxon>Stramenopiles</taxon>
        <taxon>Oomycota</taxon>
        <taxon>Peronosporomycetes</taxon>
        <taxon>Peronosporales</taxon>
        <taxon>Peronosporaceae</taxon>
        <taxon>Phytophthora</taxon>
    </lineage>
</organism>
<name>A0A6A3DWW8_9STRA</name>
<dbReference type="PANTHER" id="PTHR43021:SF2">
    <property type="entry name" value="CATION_H+ EXCHANGER DOMAIN-CONTAINING PROTEIN"/>
    <property type="match status" value="1"/>
</dbReference>
<reference evidence="7 8" key="1">
    <citation type="submission" date="2018-08" db="EMBL/GenBank/DDBJ databases">
        <title>Genomic investigation of the strawberry pathogen Phytophthora fragariae indicates pathogenicity is determined by transcriptional variation in three key races.</title>
        <authorList>
            <person name="Adams T.M."/>
            <person name="Armitage A.D."/>
            <person name="Sobczyk M.K."/>
            <person name="Bates H.J."/>
            <person name="Dunwell J.M."/>
            <person name="Nellist C.F."/>
            <person name="Harrison R.J."/>
        </authorList>
    </citation>
    <scope>NUCLEOTIDE SEQUENCE [LARGE SCALE GENOMIC DNA]</scope>
    <source>
        <strain evidence="6 8">A4</strain>
        <strain evidence="4 7">NOV-9</strain>
        <strain evidence="5 9">ONT-3</strain>
    </source>
</reference>
<evidence type="ECO:0008006" key="10">
    <source>
        <dbReference type="Google" id="ProtNLM"/>
    </source>
</evidence>
<dbReference type="AlphaFoldDB" id="A0A6A3DWW8"/>
<evidence type="ECO:0000313" key="7">
    <source>
        <dbReference type="Proteomes" id="UP000429523"/>
    </source>
</evidence>
<feature type="non-terminal residue" evidence="4">
    <location>
        <position position="123"/>
    </location>
</feature>
<keyword evidence="2" id="KW-0812">Transmembrane</keyword>
<evidence type="ECO:0000313" key="4">
    <source>
        <dbReference type="EMBL" id="KAE8926254.1"/>
    </source>
</evidence>
<evidence type="ECO:0000313" key="5">
    <source>
        <dbReference type="EMBL" id="KAE9080950.1"/>
    </source>
</evidence>
<feature type="compositionally biased region" description="Basic and acidic residues" evidence="1">
    <location>
        <begin position="41"/>
        <end position="51"/>
    </location>
</feature>
<feature type="transmembrane region" description="Helical" evidence="2">
    <location>
        <begin position="78"/>
        <end position="97"/>
    </location>
</feature>
<dbReference type="EMBL" id="QXGF01002079">
    <property type="protein sequence ID" value="KAE8926254.1"/>
    <property type="molecule type" value="Genomic_DNA"/>
</dbReference>
<proteinExistence type="predicted"/>
<dbReference type="EMBL" id="QXGE01002049">
    <property type="protein sequence ID" value="KAE9285437.1"/>
    <property type="molecule type" value="Genomic_DNA"/>
</dbReference>
<dbReference type="Proteomes" id="UP000429523">
    <property type="component" value="Unassembled WGS sequence"/>
</dbReference>
<evidence type="ECO:0000256" key="1">
    <source>
        <dbReference type="SAM" id="MobiDB-lite"/>
    </source>
</evidence>
<evidence type="ECO:0000313" key="6">
    <source>
        <dbReference type="EMBL" id="KAE9285437.1"/>
    </source>
</evidence>
<dbReference type="Proteomes" id="UP000437068">
    <property type="component" value="Unassembled WGS sequence"/>
</dbReference>
<evidence type="ECO:0000313" key="9">
    <source>
        <dbReference type="Proteomes" id="UP000488956"/>
    </source>
</evidence>
<keyword evidence="2" id="KW-0472">Membrane</keyword>
<feature type="region of interest" description="Disordered" evidence="1">
    <location>
        <begin position="38"/>
        <end position="63"/>
    </location>
</feature>
<evidence type="ECO:0000256" key="3">
    <source>
        <dbReference type="SAM" id="SignalP"/>
    </source>
</evidence>
<keyword evidence="3" id="KW-0732">Signal</keyword>
<dbReference type="Proteomes" id="UP000488956">
    <property type="component" value="Unassembled WGS sequence"/>
</dbReference>
<sequence length="123" mass="13233">MPQILHTRTTPRLAVLLLILSVVAAVSSQVVPASPALRAQHTSDHGDDHLVGRRLNSSPTDEDKTVPFNSWGNTVDTLQYGLAFIVVLVAAHPLGLFFPKLFKLPLITGYLVIGIIAGPFVSN</sequence>
<dbReference type="EMBL" id="QXFX01002082">
    <property type="protein sequence ID" value="KAE9080950.1"/>
    <property type="molecule type" value="Genomic_DNA"/>
</dbReference>
<accession>A0A6A3DWW8</accession>
<feature type="signal peptide" evidence="3">
    <location>
        <begin position="1"/>
        <end position="25"/>
    </location>
</feature>
<evidence type="ECO:0000313" key="8">
    <source>
        <dbReference type="Proteomes" id="UP000437068"/>
    </source>
</evidence>
<dbReference type="PANTHER" id="PTHR43021">
    <property type="entry name" value="NA(+)/H(+) ANTIPORTER-RELATED"/>
    <property type="match status" value="1"/>
</dbReference>
<keyword evidence="2" id="KW-1133">Transmembrane helix</keyword>
<feature type="chain" id="PRO_5036163561" description="Cation/H+ exchanger domain-containing protein" evidence="3">
    <location>
        <begin position="26"/>
        <end position="123"/>
    </location>
</feature>
<gene>
    <name evidence="6" type="ORF">PF001_g21913</name>
    <name evidence="4" type="ORF">PF009_g23555</name>
    <name evidence="5" type="ORF">PF010_g22192</name>
</gene>
<protein>
    <recommendedName>
        <fullName evidence="10">Cation/H+ exchanger domain-containing protein</fullName>
    </recommendedName>
</protein>